<dbReference type="RefSeq" id="WP_089274258.1">
    <property type="nucleotide sequence ID" value="NZ_FZOC01000004.1"/>
</dbReference>
<evidence type="ECO:0000313" key="2">
    <source>
        <dbReference type="Proteomes" id="UP000198324"/>
    </source>
</evidence>
<reference evidence="1 2" key="1">
    <citation type="submission" date="2017-06" db="EMBL/GenBank/DDBJ databases">
        <authorList>
            <person name="Kim H.J."/>
            <person name="Triplett B.A."/>
        </authorList>
    </citation>
    <scope>NUCLEOTIDE SEQUENCE [LARGE SCALE GENOMIC DNA]</scope>
    <source>
        <strain evidence="1 2">DSM 13116</strain>
    </source>
</reference>
<evidence type="ECO:0000313" key="1">
    <source>
        <dbReference type="EMBL" id="SNR95726.1"/>
    </source>
</evidence>
<dbReference type="Pfam" id="PF06252">
    <property type="entry name" value="GemA"/>
    <property type="match status" value="1"/>
</dbReference>
<dbReference type="InterPro" id="IPR009363">
    <property type="entry name" value="Phage_Mu_Gp16"/>
</dbReference>
<dbReference type="OrthoDB" id="5460653at2"/>
<proteinExistence type="predicted"/>
<name>A0A239AJ76_9BACT</name>
<sequence>MAFESRRSLLAKVHIAAKALGLEDDAYRDMLEGLTGQRSAGKLTDKQLALVIAALRKRGWNDADTRPARKKPTPRAMPGAAPLLDKIGALLADAGRPWAYAVGLAARMYTVERLEWAKSEQLRGVIAALVKDAQRRAKREASQAAQEVGL</sequence>
<protein>
    <submittedName>
        <fullName evidence="1">Mu-like prophage protein gp16</fullName>
    </submittedName>
</protein>
<accession>A0A239AJ76</accession>
<dbReference type="Proteomes" id="UP000198324">
    <property type="component" value="Unassembled WGS sequence"/>
</dbReference>
<organism evidence="1 2">
    <name type="scientific">Humidesulfovibrio mexicanus</name>
    <dbReference type="NCBI Taxonomy" id="147047"/>
    <lineage>
        <taxon>Bacteria</taxon>
        <taxon>Pseudomonadati</taxon>
        <taxon>Thermodesulfobacteriota</taxon>
        <taxon>Desulfovibrionia</taxon>
        <taxon>Desulfovibrionales</taxon>
        <taxon>Desulfovibrionaceae</taxon>
        <taxon>Humidesulfovibrio</taxon>
    </lineage>
</organism>
<dbReference type="EMBL" id="FZOC01000004">
    <property type="protein sequence ID" value="SNR95726.1"/>
    <property type="molecule type" value="Genomic_DNA"/>
</dbReference>
<keyword evidence="2" id="KW-1185">Reference proteome</keyword>
<gene>
    <name evidence="1" type="ORF">SAMN04488503_2026</name>
</gene>
<dbReference type="AlphaFoldDB" id="A0A239AJ76"/>